<evidence type="ECO:0000313" key="1">
    <source>
        <dbReference type="EMBL" id="EQD26077.1"/>
    </source>
</evidence>
<dbReference type="GO" id="GO:0016787">
    <property type="term" value="F:hydrolase activity"/>
    <property type="evidence" value="ECO:0007669"/>
    <property type="project" value="UniProtKB-KW"/>
</dbReference>
<dbReference type="AlphaFoldDB" id="T0Y234"/>
<reference evidence="1" key="1">
    <citation type="submission" date="2013-08" db="EMBL/GenBank/DDBJ databases">
        <authorList>
            <person name="Mendez C."/>
            <person name="Richter M."/>
            <person name="Ferrer M."/>
            <person name="Sanchez J."/>
        </authorList>
    </citation>
    <scope>NUCLEOTIDE SEQUENCE</scope>
</reference>
<name>T0Y234_9ZZZZ</name>
<feature type="non-terminal residue" evidence="1">
    <location>
        <position position="1"/>
    </location>
</feature>
<sequence>PGVYYAGTPEGGIWKTTSAGVTWFPIFDQIKGVDTIGAVQVVPSDPNIVYAGTGDPTVIHPFLGSLGDGMWKSTNAGKTWQHIGLEDTVMIDSILVDPANPNVVIVSALGNATHTVAVSTAPRMAAGPGPTSSSPPVITARAKCVRQRRSQHHAG</sequence>
<proteinExistence type="predicted"/>
<dbReference type="Gene3D" id="2.130.10.10">
    <property type="entry name" value="YVTN repeat-like/Quinoprotein amine dehydrogenase"/>
    <property type="match status" value="1"/>
</dbReference>
<comment type="caution">
    <text evidence="1">The sequence shown here is derived from an EMBL/GenBank/DDBJ whole genome shotgun (WGS) entry which is preliminary data.</text>
</comment>
<organism evidence="1">
    <name type="scientific">mine drainage metagenome</name>
    <dbReference type="NCBI Taxonomy" id="410659"/>
    <lineage>
        <taxon>unclassified sequences</taxon>
        <taxon>metagenomes</taxon>
        <taxon>ecological metagenomes</taxon>
    </lineage>
</organism>
<gene>
    <name evidence="1" type="ORF">B2A_15786</name>
</gene>
<reference evidence="1" key="2">
    <citation type="journal article" date="2014" name="ISME J.">
        <title>Microbial stratification in low pH oxic and suboxic macroscopic growths along an acid mine drainage.</title>
        <authorList>
            <person name="Mendez-Garcia C."/>
            <person name="Mesa V."/>
            <person name="Sprenger R.R."/>
            <person name="Richter M."/>
            <person name="Diez M.S."/>
            <person name="Solano J."/>
            <person name="Bargiela R."/>
            <person name="Golyshina O.V."/>
            <person name="Manteca A."/>
            <person name="Ramos J.L."/>
            <person name="Gallego J.R."/>
            <person name="Llorente I."/>
            <person name="Martins Dos Santos V.A."/>
            <person name="Jensen O.N."/>
            <person name="Pelaez A.I."/>
            <person name="Sanchez J."/>
            <person name="Ferrer M."/>
        </authorList>
    </citation>
    <scope>NUCLEOTIDE SEQUENCE</scope>
</reference>
<dbReference type="SUPFAM" id="SSF110296">
    <property type="entry name" value="Oligoxyloglucan reducing end-specific cellobiohydrolase"/>
    <property type="match status" value="1"/>
</dbReference>
<protein>
    <submittedName>
        <fullName evidence="1">Glycosyl hydrolase, BNR repeat-containing protein</fullName>
    </submittedName>
</protein>
<accession>T0Y234</accession>
<dbReference type="EMBL" id="AUZZ01011476">
    <property type="protein sequence ID" value="EQD26077.1"/>
    <property type="molecule type" value="Genomic_DNA"/>
</dbReference>
<dbReference type="InterPro" id="IPR015943">
    <property type="entry name" value="WD40/YVTN_repeat-like_dom_sf"/>
</dbReference>
<keyword evidence="1" id="KW-0378">Hydrolase</keyword>